<dbReference type="Pfam" id="PF01522">
    <property type="entry name" value="Polysacc_deac_1"/>
    <property type="match status" value="1"/>
</dbReference>
<feature type="domain" description="NodB homology" evidence="1">
    <location>
        <begin position="38"/>
        <end position="101"/>
    </location>
</feature>
<protein>
    <recommendedName>
        <fullName evidence="5">NodB homology domain-containing protein</fullName>
    </recommendedName>
</protein>
<dbReference type="EMBL" id="MHLG01000020">
    <property type="protein sequence ID" value="OGZ03465.1"/>
    <property type="molecule type" value="Genomic_DNA"/>
</dbReference>
<dbReference type="GO" id="GO:0005975">
    <property type="term" value="P:carbohydrate metabolic process"/>
    <property type="evidence" value="ECO:0007669"/>
    <property type="project" value="InterPro"/>
</dbReference>
<dbReference type="PANTHER" id="PTHR47561">
    <property type="entry name" value="POLYSACCHARIDE DEACETYLASE FAMILY PROTEIN (AFU_ORTHOLOGUE AFUA_6G05030)"/>
    <property type="match status" value="1"/>
</dbReference>
<dbReference type="GO" id="GO:0016810">
    <property type="term" value="F:hydrolase activity, acting on carbon-nitrogen (but not peptide) bonds"/>
    <property type="evidence" value="ECO:0007669"/>
    <property type="project" value="InterPro"/>
</dbReference>
<evidence type="ECO:0000313" key="4">
    <source>
        <dbReference type="Proteomes" id="UP000177587"/>
    </source>
</evidence>
<dbReference type="InterPro" id="IPR013216">
    <property type="entry name" value="Methyltransf_11"/>
</dbReference>
<sequence length="507" mass="58128">MFLKKEKKKQKLVTFYHDIEQNIDSKADVSLCREAIIRFIELEKKYRVAATYNVVGKIFKEQSDLIQMIREAGQEVAFHSYNHQSDWNSNYYVSEVKACREAADWPVGYRSPRSRFDNSTLSQLFERGFLWSAESDIAKEPYFIYKGLVRMPIALDDWPIYMGKLNIDKWLSFFSKILDERRYIAVGFHDSVASFDLEKMLGVYEAAIKEVKKKGAFFLSFSEGADLFRRAAVEKYYNKAAKEWNKDTQRLYRTKRFREIIKEEAQKIERPIIVDLGSAGGILTSPLKKIASKIYLVDNASGMVSGIDSDGILEPKVGDATTSGLPDKSVDVVVAARIVEYLFNPDDLAFEIRRIAKPGAVFIVTFPVLREGKKETNEGNPPNRVRHYFSLEEVKRWAEKIGPGRLFGVQYKKMEPVNIEEEEQYRKMEENPDSGTIPINWVFVGKVGEGGEGLCLSRRKLPLSLANFVLPSEWIAGLKSKISVFKKYIPKPVKNLLRPVVNFILGR</sequence>
<dbReference type="Gene3D" id="3.20.20.370">
    <property type="entry name" value="Glycoside hydrolase/deacetylase"/>
    <property type="match status" value="1"/>
</dbReference>
<dbReference type="SUPFAM" id="SSF88713">
    <property type="entry name" value="Glycoside hydrolase/deacetylase"/>
    <property type="match status" value="1"/>
</dbReference>
<evidence type="ECO:0000259" key="2">
    <source>
        <dbReference type="Pfam" id="PF08241"/>
    </source>
</evidence>
<evidence type="ECO:0008006" key="5">
    <source>
        <dbReference type="Google" id="ProtNLM"/>
    </source>
</evidence>
<gene>
    <name evidence="3" type="ORF">A2604_00635</name>
</gene>
<dbReference type="STRING" id="1798656.A2604_00635"/>
<evidence type="ECO:0000313" key="3">
    <source>
        <dbReference type="EMBL" id="OGZ03465.1"/>
    </source>
</evidence>
<dbReference type="InterPro" id="IPR029063">
    <property type="entry name" value="SAM-dependent_MTases_sf"/>
</dbReference>
<dbReference type="Gene3D" id="3.40.50.150">
    <property type="entry name" value="Vaccinia Virus protein VP39"/>
    <property type="match status" value="1"/>
</dbReference>
<dbReference type="Proteomes" id="UP000177587">
    <property type="component" value="Unassembled WGS sequence"/>
</dbReference>
<dbReference type="InterPro" id="IPR011330">
    <property type="entry name" value="Glyco_hydro/deAcase_b/a-brl"/>
</dbReference>
<dbReference type="SUPFAM" id="SSF53335">
    <property type="entry name" value="S-adenosyl-L-methionine-dependent methyltransferases"/>
    <property type="match status" value="1"/>
</dbReference>
<feature type="domain" description="Methyltransferase type 11" evidence="2">
    <location>
        <begin position="274"/>
        <end position="364"/>
    </location>
</feature>
<dbReference type="PANTHER" id="PTHR47561:SF1">
    <property type="entry name" value="POLYSACCHARIDE DEACETYLASE FAMILY PROTEIN (AFU_ORTHOLOGUE AFUA_6G05030)"/>
    <property type="match status" value="1"/>
</dbReference>
<name>A0A1G2CQ08_9BACT</name>
<organism evidence="3 4">
    <name type="scientific">Candidatus Liptonbacteria bacterium RIFOXYD1_FULL_36_11</name>
    <dbReference type="NCBI Taxonomy" id="1798656"/>
    <lineage>
        <taxon>Bacteria</taxon>
        <taxon>Candidatus Liptoniibacteriota</taxon>
    </lineage>
</organism>
<evidence type="ECO:0000259" key="1">
    <source>
        <dbReference type="Pfam" id="PF01522"/>
    </source>
</evidence>
<dbReference type="InterPro" id="IPR002509">
    <property type="entry name" value="NODB_dom"/>
</dbReference>
<dbReference type="Pfam" id="PF08241">
    <property type="entry name" value="Methyltransf_11"/>
    <property type="match status" value="1"/>
</dbReference>
<dbReference type="AlphaFoldDB" id="A0A1G2CQ08"/>
<reference evidence="3 4" key="1">
    <citation type="journal article" date="2016" name="Nat. Commun.">
        <title>Thousands of microbial genomes shed light on interconnected biogeochemical processes in an aquifer system.</title>
        <authorList>
            <person name="Anantharaman K."/>
            <person name="Brown C.T."/>
            <person name="Hug L.A."/>
            <person name="Sharon I."/>
            <person name="Castelle C.J."/>
            <person name="Probst A.J."/>
            <person name="Thomas B.C."/>
            <person name="Singh A."/>
            <person name="Wilkins M.J."/>
            <person name="Karaoz U."/>
            <person name="Brodie E.L."/>
            <person name="Williams K.H."/>
            <person name="Hubbard S.S."/>
            <person name="Banfield J.F."/>
        </authorList>
    </citation>
    <scope>NUCLEOTIDE SEQUENCE [LARGE SCALE GENOMIC DNA]</scope>
</reference>
<accession>A0A1G2CQ08</accession>
<comment type="caution">
    <text evidence="3">The sequence shown here is derived from an EMBL/GenBank/DDBJ whole genome shotgun (WGS) entry which is preliminary data.</text>
</comment>
<dbReference type="CDD" id="cd02440">
    <property type="entry name" value="AdoMet_MTases"/>
    <property type="match status" value="1"/>
</dbReference>
<dbReference type="GO" id="GO:0008757">
    <property type="term" value="F:S-adenosylmethionine-dependent methyltransferase activity"/>
    <property type="evidence" value="ECO:0007669"/>
    <property type="project" value="InterPro"/>
</dbReference>
<proteinExistence type="predicted"/>